<name>A0A2I0IMV1_PUNGR</name>
<dbReference type="Proteomes" id="UP000233551">
    <property type="component" value="Unassembled WGS sequence"/>
</dbReference>
<organism evidence="1 2">
    <name type="scientific">Punica granatum</name>
    <name type="common">Pomegranate</name>
    <dbReference type="NCBI Taxonomy" id="22663"/>
    <lineage>
        <taxon>Eukaryota</taxon>
        <taxon>Viridiplantae</taxon>
        <taxon>Streptophyta</taxon>
        <taxon>Embryophyta</taxon>
        <taxon>Tracheophyta</taxon>
        <taxon>Spermatophyta</taxon>
        <taxon>Magnoliopsida</taxon>
        <taxon>eudicotyledons</taxon>
        <taxon>Gunneridae</taxon>
        <taxon>Pentapetalae</taxon>
        <taxon>rosids</taxon>
        <taxon>malvids</taxon>
        <taxon>Myrtales</taxon>
        <taxon>Lythraceae</taxon>
        <taxon>Punica</taxon>
    </lineage>
</organism>
<proteinExistence type="predicted"/>
<evidence type="ECO:0000313" key="2">
    <source>
        <dbReference type="Proteomes" id="UP000233551"/>
    </source>
</evidence>
<keyword evidence="2" id="KW-1185">Reference proteome</keyword>
<dbReference type="STRING" id="22663.A0A2I0IMV1"/>
<protein>
    <submittedName>
        <fullName evidence="1">Uncharacterized protein</fullName>
    </submittedName>
</protein>
<dbReference type="AlphaFoldDB" id="A0A2I0IMV1"/>
<sequence>QVRRATSLVPLATLPGLLTRASLLSCAASSPSHLARASCNLTGSANPCEFTFLRSKFAEPPRSCLLQPYRQVRRATSLVPLATLPGLLTRASLLSCAASSPSHLARASCNLTGSANPCEFTFLRSKFAEPPRSCLLQPYRQVRRATSLVPLATLPGLLTRASLLSCAASSPSHLARASCNLTGSANPCEFTFLRSKFAEPPRSCLLQPYRQVRRATSLVPLATLPGLLTRASLLSCAASSPSHLARASCNLTGSANPCEFTFLRSKFAEPPRSCLLQPYRQVRRATSLVPLATLPGLLTRASLLSCAASSPSHLARASCNLTGSANPCEFTFLRSKFAEPPRSCLLQPYRQVRRATSLVPLATLPGLLTRASLLSSTASSPSHLARASCNLGGSANPCEFTFLRSKFAEPPRTCLLQPCRVC</sequence>
<accession>A0A2I0IMV1</accession>
<evidence type="ECO:0000313" key="1">
    <source>
        <dbReference type="EMBL" id="PKI44696.1"/>
    </source>
</evidence>
<reference evidence="1 2" key="1">
    <citation type="submission" date="2017-11" db="EMBL/GenBank/DDBJ databases">
        <title>De-novo sequencing of pomegranate (Punica granatum L.) genome.</title>
        <authorList>
            <person name="Akparov Z."/>
            <person name="Amiraslanov A."/>
            <person name="Hajiyeva S."/>
            <person name="Abbasov M."/>
            <person name="Kaur K."/>
            <person name="Hamwieh A."/>
            <person name="Solovyev V."/>
            <person name="Salamov A."/>
            <person name="Braich B."/>
            <person name="Kosarev P."/>
            <person name="Mahmoud A."/>
            <person name="Hajiyev E."/>
            <person name="Babayeva S."/>
            <person name="Izzatullayeva V."/>
            <person name="Mammadov A."/>
            <person name="Mammadov A."/>
            <person name="Sharifova S."/>
            <person name="Ojaghi J."/>
            <person name="Eynullazada K."/>
            <person name="Bayramov B."/>
            <person name="Abdulazimova A."/>
            <person name="Shahmuradov I."/>
        </authorList>
    </citation>
    <scope>NUCLEOTIDE SEQUENCE [LARGE SCALE GENOMIC DNA]</scope>
    <source>
        <strain evidence="2">cv. AG2017</strain>
        <tissue evidence="1">Leaf</tissue>
    </source>
</reference>
<gene>
    <name evidence="1" type="ORF">CRG98_034913</name>
</gene>
<dbReference type="EMBL" id="PGOL01002841">
    <property type="protein sequence ID" value="PKI44696.1"/>
    <property type="molecule type" value="Genomic_DNA"/>
</dbReference>
<comment type="caution">
    <text evidence="1">The sequence shown here is derived from an EMBL/GenBank/DDBJ whole genome shotgun (WGS) entry which is preliminary data.</text>
</comment>
<feature type="non-terminal residue" evidence="1">
    <location>
        <position position="1"/>
    </location>
</feature>